<protein>
    <submittedName>
        <fullName evidence="2">Glycosyltransferase</fullName>
    </submittedName>
</protein>
<reference evidence="2 3" key="1">
    <citation type="submission" date="2018-07" db="EMBL/GenBank/DDBJ databases">
        <title>Genome sequence of Azospirillum sp. ATCC 49961.</title>
        <authorList>
            <person name="Sant'Anna F.H."/>
            <person name="Baldani J.I."/>
            <person name="Zilli J.E."/>
            <person name="Reis V.M."/>
            <person name="Hartmann A."/>
            <person name="Cruz L."/>
            <person name="de Souza E.M."/>
            <person name="de Oliveira Pedrosa F."/>
            <person name="Passaglia L.M.P."/>
        </authorList>
    </citation>
    <scope>NUCLEOTIDE SEQUENCE [LARGE SCALE GENOMIC DNA]</scope>
    <source>
        <strain evidence="2 3">ATCC 49961</strain>
    </source>
</reference>
<feature type="domain" description="Glycosyl transferase family 1" evidence="1">
    <location>
        <begin position="195"/>
        <end position="339"/>
    </location>
</feature>
<dbReference type="GO" id="GO:0016757">
    <property type="term" value="F:glycosyltransferase activity"/>
    <property type="evidence" value="ECO:0007669"/>
    <property type="project" value="InterPro"/>
</dbReference>
<comment type="caution">
    <text evidence="2">The sequence shown here is derived from an EMBL/GenBank/DDBJ whole genome shotgun (WGS) entry which is preliminary data.</text>
</comment>
<dbReference type="Gene3D" id="3.40.50.2000">
    <property type="entry name" value="Glycogen Phosphorylase B"/>
    <property type="match status" value="1"/>
</dbReference>
<evidence type="ECO:0000313" key="2">
    <source>
        <dbReference type="EMBL" id="KAA0678273.1"/>
    </source>
</evidence>
<accession>A0A9W7NGU5</accession>
<evidence type="ECO:0000259" key="1">
    <source>
        <dbReference type="Pfam" id="PF00534"/>
    </source>
</evidence>
<evidence type="ECO:0000313" key="3">
    <source>
        <dbReference type="Proteomes" id="UP000480854"/>
    </source>
</evidence>
<keyword evidence="3" id="KW-1185">Reference proteome</keyword>
<sequence length="560" mass="60743">MSNAAIYFHPDGYETARADLKGRHVAGESFLVGFFRHSGLDGFACHADGPEQARLFADLAARHAPGREVALYPTGEPSRLARLGCLFVPGPGIDQFAWRRRSRDQRGYSLCGITHTTSESPHALGALATAPVQPWDAVICTSWAARASVEAVLEPYAEYLRDRLGAAEVPLPHLPVIPLGVDTDAFRFDPATRMAERAALGIGEEDVAVLFMGRLSFHAKAHPIAMYLALEEAARRTGKRFHLIQAGWFGNDAIGAAFIQGAKRYCPSVNAIFLDGRKPEVRTRIWAAADLFTSLVDNIQETFGITPVEAMAAGLPCVITDWNGYRETVRDGVDGFRIPTVLPPPGGGPDFADRYAAGLDSYDYYIGRVSQVTAVDVAAAANAYARLAAAPALRRQMGEAGRARAVATFDWKAIIPQYLDVWRQLSDIRRHAVERAPRRSDRDGNPLRPDPLRMFESYPTRHLSPSTRLARAGGLARAGIADALAALHADPLNSTARGGTVSPATDLVLALDALDPPGRTVADILALVPEERRLLLLRSLVHLMKYGFVHETGSAQGTMS</sequence>
<dbReference type="SUPFAM" id="SSF53756">
    <property type="entry name" value="UDP-Glycosyltransferase/glycogen phosphorylase"/>
    <property type="match status" value="1"/>
</dbReference>
<dbReference type="RefSeq" id="WP_149470740.1">
    <property type="nucleotide sequence ID" value="NZ_QOKW01000018.1"/>
</dbReference>
<dbReference type="Proteomes" id="UP000480854">
    <property type="component" value="Unassembled WGS sequence"/>
</dbReference>
<name>A0A9W7NGU5_9PROT</name>
<dbReference type="PANTHER" id="PTHR12526">
    <property type="entry name" value="GLYCOSYLTRANSFERASE"/>
    <property type="match status" value="1"/>
</dbReference>
<dbReference type="Pfam" id="PF00534">
    <property type="entry name" value="Glycos_transf_1"/>
    <property type="match status" value="1"/>
</dbReference>
<dbReference type="EMBL" id="QOKW01000018">
    <property type="protein sequence ID" value="KAA0678273.1"/>
    <property type="molecule type" value="Genomic_DNA"/>
</dbReference>
<dbReference type="CDD" id="cd03801">
    <property type="entry name" value="GT4_PimA-like"/>
    <property type="match status" value="1"/>
</dbReference>
<organism evidence="2 3">
    <name type="scientific">Roseomonas genomospecies 6</name>
    <dbReference type="NCBI Taxonomy" id="214106"/>
    <lineage>
        <taxon>Bacteria</taxon>
        <taxon>Pseudomonadati</taxon>
        <taxon>Pseudomonadota</taxon>
        <taxon>Alphaproteobacteria</taxon>
        <taxon>Acetobacterales</taxon>
        <taxon>Roseomonadaceae</taxon>
        <taxon>Roseomonas</taxon>
    </lineage>
</organism>
<dbReference type="OrthoDB" id="5490290at2"/>
<dbReference type="AlphaFoldDB" id="A0A9W7NGU5"/>
<proteinExistence type="predicted"/>
<dbReference type="InterPro" id="IPR001296">
    <property type="entry name" value="Glyco_trans_1"/>
</dbReference>
<gene>
    <name evidence="2" type="ORF">DS843_20700</name>
</gene>